<sequence>MPPLTLTEVARGFTRPLFVTSEPDDPSRLYVVEQDGTIRLIKDGVLQSAAFLDISEVVRGWEYEGDERGLLGLAFHPEYATNGRFFVYFNTRGRSQVLQEYRRSSTNPDQADPQLRKEFFSIETLDGNHNGGMLAFGPDDMLYVGIGDGGGSSDNPDRRNNGQNIDVKYGKILRIDVNNHPTPPPGNVNNGDPDVWDYGLRNPWRFSFDRCRGDLYIGDVGGRLLEEVNIKARGEGNKNYGWSVTEGTQCLKNDQPPGCESPMITAPVESYNHNLGDGSITGGYVYRGSKIPALRGAYVYGDFVSNRVWTLTWKDNSVVSKSNLSQDLQSETILEGLASFGEDAAGELYIVDFGGRVYRIDPE</sequence>
<proteinExistence type="predicted"/>
<evidence type="ECO:0000313" key="2">
    <source>
        <dbReference type="EMBL" id="AUX20403.1"/>
    </source>
</evidence>
<dbReference type="PANTHER" id="PTHR19328">
    <property type="entry name" value="HEDGEHOG-INTERACTING PROTEIN"/>
    <property type="match status" value="1"/>
</dbReference>
<dbReference type="AlphaFoldDB" id="A0A4P2PVE3"/>
<dbReference type="SUPFAM" id="SSF50952">
    <property type="entry name" value="Soluble quinoprotein glucose dehydrogenase"/>
    <property type="match status" value="1"/>
</dbReference>
<gene>
    <name evidence="2" type="ORF">SOCEGT47_008720</name>
</gene>
<name>A0A4P2PVE3_SORCE</name>
<organism evidence="2 3">
    <name type="scientific">Sorangium cellulosum</name>
    <name type="common">Polyangium cellulosum</name>
    <dbReference type="NCBI Taxonomy" id="56"/>
    <lineage>
        <taxon>Bacteria</taxon>
        <taxon>Pseudomonadati</taxon>
        <taxon>Myxococcota</taxon>
        <taxon>Polyangia</taxon>
        <taxon>Polyangiales</taxon>
        <taxon>Polyangiaceae</taxon>
        <taxon>Sorangium</taxon>
    </lineage>
</organism>
<dbReference type="Proteomes" id="UP000295781">
    <property type="component" value="Chromosome"/>
</dbReference>
<evidence type="ECO:0000259" key="1">
    <source>
        <dbReference type="Pfam" id="PF07995"/>
    </source>
</evidence>
<feature type="domain" description="Glucose/Sorbosone dehydrogenase" evidence="1">
    <location>
        <begin position="16"/>
        <end position="329"/>
    </location>
</feature>
<dbReference type="Pfam" id="PF07995">
    <property type="entry name" value="GSDH"/>
    <property type="match status" value="1"/>
</dbReference>
<dbReference type="PANTHER" id="PTHR19328:SF75">
    <property type="entry name" value="ALDOSE SUGAR DEHYDROGENASE YLII"/>
    <property type="match status" value="1"/>
</dbReference>
<dbReference type="Gene3D" id="2.120.10.30">
    <property type="entry name" value="TolB, C-terminal domain"/>
    <property type="match status" value="1"/>
</dbReference>
<dbReference type="InterPro" id="IPR011041">
    <property type="entry name" value="Quinoprot_gluc/sorb_DH_b-prop"/>
</dbReference>
<dbReference type="InterPro" id="IPR011042">
    <property type="entry name" value="6-blade_b-propeller_TolB-like"/>
</dbReference>
<dbReference type="EMBL" id="CP012670">
    <property type="protein sequence ID" value="AUX20403.1"/>
    <property type="molecule type" value="Genomic_DNA"/>
</dbReference>
<evidence type="ECO:0000313" key="3">
    <source>
        <dbReference type="Proteomes" id="UP000295781"/>
    </source>
</evidence>
<dbReference type="InterPro" id="IPR012938">
    <property type="entry name" value="Glc/Sorbosone_DH"/>
</dbReference>
<reference evidence="2 3" key="1">
    <citation type="submission" date="2015-09" db="EMBL/GenBank/DDBJ databases">
        <title>Sorangium comparison.</title>
        <authorList>
            <person name="Zaburannyi N."/>
            <person name="Bunk B."/>
            <person name="Overmann J."/>
            <person name="Mueller R."/>
        </authorList>
    </citation>
    <scope>NUCLEOTIDE SEQUENCE [LARGE SCALE GENOMIC DNA]</scope>
    <source>
        <strain evidence="2 3">So ceGT47</strain>
    </source>
</reference>
<accession>A0A4P2PVE3</accession>
<protein>
    <recommendedName>
        <fullName evidence="1">Glucose/Sorbosone dehydrogenase domain-containing protein</fullName>
    </recommendedName>
</protein>